<keyword evidence="3" id="KW-1185">Reference proteome</keyword>
<dbReference type="Proteomes" id="UP001627284">
    <property type="component" value="Unassembled WGS sequence"/>
</dbReference>
<evidence type="ECO:0000313" key="3">
    <source>
        <dbReference type="Proteomes" id="UP001627284"/>
    </source>
</evidence>
<evidence type="ECO:0000313" key="2">
    <source>
        <dbReference type="EMBL" id="KAL3346703.1"/>
    </source>
</evidence>
<dbReference type="EMBL" id="JBJKTR010000014">
    <property type="protein sequence ID" value="KAL3346703.1"/>
    <property type="molecule type" value="Genomic_DNA"/>
</dbReference>
<name>A0ABD2SS48_9SOLN</name>
<comment type="caution">
    <text evidence="2">The sequence shown here is derived from an EMBL/GenBank/DDBJ whole genome shotgun (WGS) entry which is preliminary data.</text>
</comment>
<organism evidence="2 3">
    <name type="scientific">Solanum stoloniferum</name>
    <dbReference type="NCBI Taxonomy" id="62892"/>
    <lineage>
        <taxon>Eukaryota</taxon>
        <taxon>Viridiplantae</taxon>
        <taxon>Streptophyta</taxon>
        <taxon>Embryophyta</taxon>
        <taxon>Tracheophyta</taxon>
        <taxon>Spermatophyta</taxon>
        <taxon>Magnoliopsida</taxon>
        <taxon>eudicotyledons</taxon>
        <taxon>Gunneridae</taxon>
        <taxon>Pentapetalae</taxon>
        <taxon>asterids</taxon>
        <taxon>lamiids</taxon>
        <taxon>Solanales</taxon>
        <taxon>Solanaceae</taxon>
        <taxon>Solanoideae</taxon>
        <taxon>Solaneae</taxon>
        <taxon>Solanum</taxon>
    </lineage>
</organism>
<reference evidence="2 3" key="1">
    <citation type="submission" date="2024-05" db="EMBL/GenBank/DDBJ databases">
        <title>De novo assembly of an allotetraploid wild potato.</title>
        <authorList>
            <person name="Hosaka A.J."/>
        </authorList>
    </citation>
    <scope>NUCLEOTIDE SEQUENCE [LARGE SCALE GENOMIC DNA]</scope>
    <source>
        <tissue evidence="2">Young leaves</tissue>
    </source>
</reference>
<accession>A0ABD2SS48</accession>
<dbReference type="InterPro" id="IPR002213">
    <property type="entry name" value="UDP_glucos_trans"/>
</dbReference>
<dbReference type="AlphaFoldDB" id="A0ABD2SS48"/>
<keyword evidence="1" id="KW-0808">Transferase</keyword>
<dbReference type="PANTHER" id="PTHR48045:SF34">
    <property type="entry name" value="ISOFLAVONE 7-O-GLUCOSYLTRANSFERASE 1-LIKE"/>
    <property type="match status" value="1"/>
</dbReference>
<protein>
    <submittedName>
        <fullName evidence="2">Uncharacterized protein</fullName>
    </submittedName>
</protein>
<dbReference type="Gene3D" id="3.40.50.2000">
    <property type="entry name" value="Glycogen Phosphorylase B"/>
    <property type="match status" value="1"/>
</dbReference>
<dbReference type="CDD" id="cd03784">
    <property type="entry name" value="GT1_Gtf-like"/>
    <property type="match status" value="1"/>
</dbReference>
<sequence>MSKDQIKEIGEGLLKSKQKFLWVLKSAIVDKVEETELQELVGRSLLEKIEEKKQGIVVKEWVKQEEILTHHAIGGFFSHCGWNSAMEAAQRGVPMLAWTLNGDQRFNAEVVEKAGLGLWPKHWGWLGERLVKSEEIKKEIEGLMQDHKLRSMAQKVGEEAKRAWETGGTTEKVVGQIIEMLKLKV</sequence>
<dbReference type="GO" id="GO:0016740">
    <property type="term" value="F:transferase activity"/>
    <property type="evidence" value="ECO:0007669"/>
    <property type="project" value="UniProtKB-KW"/>
</dbReference>
<dbReference type="PANTHER" id="PTHR48045">
    <property type="entry name" value="UDP-GLYCOSYLTRANSFERASE 72B1"/>
    <property type="match status" value="1"/>
</dbReference>
<proteinExistence type="predicted"/>
<dbReference type="Pfam" id="PF00201">
    <property type="entry name" value="UDPGT"/>
    <property type="match status" value="1"/>
</dbReference>
<evidence type="ECO:0000256" key="1">
    <source>
        <dbReference type="ARBA" id="ARBA00022679"/>
    </source>
</evidence>
<dbReference type="SUPFAM" id="SSF53756">
    <property type="entry name" value="UDP-Glycosyltransferase/glycogen phosphorylase"/>
    <property type="match status" value="1"/>
</dbReference>
<gene>
    <name evidence="2" type="ORF">AABB24_025247</name>
</gene>